<dbReference type="STRING" id="1891671.SAMN06295885_1685"/>
<protein>
    <submittedName>
        <fullName evidence="1">Uncharacterized protein</fullName>
    </submittedName>
</protein>
<name>A0A1X7NQY5_9MICO</name>
<dbReference type="OrthoDB" id="2988647at2"/>
<sequence length="144" mass="15661">MLGRKDYDRSELEAARAAISSQLAHYRALESAIGDSGARAAFDAFSPGFLRGLLLQLDRYFVHRVRPVSGKDTNPLTELELLVDALLLNDGVLRTLGAIRYDPSKAVLGLRPGDTVAPSPEDLERFSAAFFAVLEERFVGPDAG</sequence>
<proteinExistence type="predicted"/>
<dbReference type="RefSeq" id="WP_085476031.1">
    <property type="nucleotide sequence ID" value="NZ_FXBM01000001.1"/>
</dbReference>
<evidence type="ECO:0000313" key="2">
    <source>
        <dbReference type="Proteomes" id="UP000193711"/>
    </source>
</evidence>
<dbReference type="AlphaFoldDB" id="A0A1X7NQY5"/>
<dbReference type="Proteomes" id="UP000193711">
    <property type="component" value="Unassembled WGS sequence"/>
</dbReference>
<organism evidence="1 2">
    <name type="scientific">Rathayibacter oskolensis</name>
    <dbReference type="NCBI Taxonomy" id="1891671"/>
    <lineage>
        <taxon>Bacteria</taxon>
        <taxon>Bacillati</taxon>
        <taxon>Actinomycetota</taxon>
        <taxon>Actinomycetes</taxon>
        <taxon>Micrococcales</taxon>
        <taxon>Microbacteriaceae</taxon>
        <taxon>Rathayibacter</taxon>
    </lineage>
</organism>
<gene>
    <name evidence="1" type="ORF">SAMN06295885_1685</name>
</gene>
<accession>A0A1X7NQY5</accession>
<keyword evidence="2" id="KW-1185">Reference proteome</keyword>
<evidence type="ECO:0000313" key="1">
    <source>
        <dbReference type="EMBL" id="SMH39696.1"/>
    </source>
</evidence>
<reference evidence="2" key="1">
    <citation type="submission" date="2017-04" db="EMBL/GenBank/DDBJ databases">
        <authorList>
            <person name="Varghese N."/>
            <person name="Submissions S."/>
        </authorList>
    </citation>
    <scope>NUCLEOTIDE SEQUENCE [LARGE SCALE GENOMIC DNA]</scope>
    <source>
        <strain evidence="2">VKM Ac-2121</strain>
    </source>
</reference>
<dbReference type="EMBL" id="FXBM01000001">
    <property type="protein sequence ID" value="SMH39696.1"/>
    <property type="molecule type" value="Genomic_DNA"/>
</dbReference>